<dbReference type="InterPro" id="IPR011604">
    <property type="entry name" value="PDDEXK-like_dom_sf"/>
</dbReference>
<dbReference type="EMBL" id="CP009787">
    <property type="protein sequence ID" value="AJJ10089.1"/>
    <property type="molecule type" value="Genomic_DNA"/>
</dbReference>
<name>A0ABM5SA79_YERRO</name>
<dbReference type="Gene3D" id="3.90.320.10">
    <property type="match status" value="1"/>
</dbReference>
<protein>
    <submittedName>
        <fullName evidence="2">PD-(D/E)XK nuclease superfamily protein</fullName>
    </submittedName>
</protein>
<evidence type="ECO:0000313" key="3">
    <source>
        <dbReference type="Proteomes" id="UP000031914"/>
    </source>
</evidence>
<keyword evidence="3" id="KW-1185">Reference proteome</keyword>
<sequence length="381" mass="43347">MNVITRTRPVLPSKLGVFVACPLRYLLESELHTLQCLPLHPRTILGSVVHRLVNKKGARGTSTAMIGQLENTFISAINSTHRVGPLTEWILKRHGVAGLISRQTLLEQIRYANSLTTPSVEREKYFPDSPEKCENHIPVGREQPLTSVRFNMSGRADLIYQIAPDQLRIVDFKTGKVTDAPNQPKDHYLLQVAAYGMMVKEWAPRVHIELELAGILDTWTGFLDANLHERIAQILIKLNNTLPLNVSLYPQLLAQSGKHCTTCISRCSCSVYRERLQQYLQQHRFDPVHFGYDISGRLIDVKENDGLITLRVQLDNGFTVKVFRIPTQLLPKSERKVGRYLSMYGANRLGRSAGGNFPRNFYVIDTQNPNWSAFQFCLQWE</sequence>
<feature type="domain" description="PD-(D/E)XK endonuclease-like" evidence="1">
    <location>
        <begin position="12"/>
        <end position="269"/>
    </location>
</feature>
<dbReference type="SUPFAM" id="SSF52980">
    <property type="entry name" value="Restriction endonuclease-like"/>
    <property type="match status" value="1"/>
</dbReference>
<dbReference type="GeneID" id="45568921"/>
<dbReference type="RefSeq" id="WP_004714652.1">
    <property type="nucleotide sequence ID" value="NZ_CP009787.1"/>
</dbReference>
<dbReference type="InterPro" id="IPR011335">
    <property type="entry name" value="Restrct_endonuc-II-like"/>
</dbReference>
<evidence type="ECO:0000259" key="1">
    <source>
        <dbReference type="Pfam" id="PF12705"/>
    </source>
</evidence>
<evidence type="ECO:0000313" key="2">
    <source>
        <dbReference type="EMBL" id="AJJ10089.1"/>
    </source>
</evidence>
<proteinExistence type="predicted"/>
<gene>
    <name evidence="2" type="ORF">CH64_3653</name>
</gene>
<dbReference type="Pfam" id="PF12705">
    <property type="entry name" value="PDDEXK_1"/>
    <property type="match status" value="1"/>
</dbReference>
<organism evidence="2 3">
    <name type="scientific">Yersinia rohdei</name>
    <dbReference type="NCBI Taxonomy" id="29485"/>
    <lineage>
        <taxon>Bacteria</taxon>
        <taxon>Pseudomonadati</taxon>
        <taxon>Pseudomonadota</taxon>
        <taxon>Gammaproteobacteria</taxon>
        <taxon>Enterobacterales</taxon>
        <taxon>Yersiniaceae</taxon>
        <taxon>Yersinia</taxon>
    </lineage>
</organism>
<accession>A0ABM5SA79</accession>
<dbReference type="InterPro" id="IPR038726">
    <property type="entry name" value="PDDEXK_AddAB-type"/>
</dbReference>
<reference evidence="2 3" key="1">
    <citation type="journal article" date="2015" name="Genome Announc.">
        <title>Thirty-Two Complete Genome Assemblies of Nine Yersinia Species, Including Y. pestis, Y. pseudotuberculosis, and Y. enterocolitica.</title>
        <authorList>
            <person name="Johnson S.L."/>
            <person name="Daligault H.E."/>
            <person name="Davenport K.W."/>
            <person name="Jaissle J."/>
            <person name="Frey K.G."/>
            <person name="Ladner J.T."/>
            <person name="Broomall S.M."/>
            <person name="Bishop-Lilly K.A."/>
            <person name="Bruce D.C."/>
            <person name="Coyne S.R."/>
            <person name="Gibbons H.S."/>
            <person name="Lo C.C."/>
            <person name="Munk A.C."/>
            <person name="Rosenzweig C.N."/>
            <person name="Koroleva G.I."/>
            <person name="Palacios G.F."/>
            <person name="Redden C.L."/>
            <person name="Xu Y."/>
            <person name="Minogue T.D."/>
            <person name="Chain P.S."/>
        </authorList>
    </citation>
    <scope>NUCLEOTIDE SEQUENCE [LARGE SCALE GENOMIC DNA]</scope>
    <source>
        <strain evidence="2 3">YRA</strain>
    </source>
</reference>
<dbReference type="Proteomes" id="UP000031914">
    <property type="component" value="Chromosome"/>
</dbReference>